<dbReference type="RefSeq" id="WP_263994785.1">
    <property type="nucleotide sequence ID" value="NZ_JACKVK010000004.1"/>
</dbReference>
<sequence>MVSVVVVGTLDTKGVEHRHLAEQIRRLGARAILVDVGVGEPAVDADVDNLTVAAAAGTTVEELSARGDRGDAVDTMARGAGIVLRSLHDQKRLDGVVALGGGGGTTLAGAAFAVLPVGVPKLIVSTVAAGDMRPHVHGQDITFTYAVLDIAGLNPVTRSIVDNAAGAIVGMAGIAAARDDEPRGPGAGGRPMIAITSFGVTTHAVESARAAVETAGYEPLVFHAVGSGGESLEALIRAGSLAGVLDLTTTELADDLVGGVMSAGPSRLTAAADTATPQVVSVGALDIVNLGPLDRIAPEHRGRRLVAHNAQMTLMRTNTGEAAELGRRLAAKLNRGRGPTALFLPLAGTSALSTADGPLYDADADEALFDAIRTHLDDSVALVELAVDVNDDRFANAMVEELLSYLTFTPEETS</sequence>
<dbReference type="InterPro" id="IPR008322">
    <property type="entry name" value="UPF0261"/>
</dbReference>
<evidence type="ECO:0000313" key="3">
    <source>
        <dbReference type="EMBL" id="MCV7419995.1"/>
    </source>
</evidence>
<dbReference type="GO" id="GO:0005524">
    <property type="term" value="F:ATP binding"/>
    <property type="evidence" value="ECO:0007669"/>
    <property type="project" value="UniProtKB-KW"/>
</dbReference>
<dbReference type="InterPro" id="IPR056778">
    <property type="entry name" value="UPF0261_C"/>
</dbReference>
<proteinExistence type="predicted"/>
<gene>
    <name evidence="3" type="ORF">H7K45_05540</name>
</gene>
<dbReference type="Gene3D" id="3.40.50.12030">
    <property type="entry name" value="Uncharacterised protein family UPF0261, NC domain"/>
    <property type="match status" value="1"/>
</dbReference>
<comment type="caution">
    <text evidence="3">The sequence shown here is derived from an EMBL/GenBank/DDBJ whole genome shotgun (WGS) entry which is preliminary data.</text>
</comment>
<dbReference type="Gene3D" id="3.40.50.12020">
    <property type="entry name" value="Uncharacterised protein family UPF0261, NN domain"/>
    <property type="match status" value="1"/>
</dbReference>
<keyword evidence="4" id="KW-1185">Reference proteome</keyword>
<dbReference type="Proteomes" id="UP001141629">
    <property type="component" value="Unassembled WGS sequence"/>
</dbReference>
<feature type="domain" description="UPF0261" evidence="1">
    <location>
        <begin position="3"/>
        <end position="173"/>
    </location>
</feature>
<name>A0A9X2YWH5_9MYCO</name>
<reference evidence="3" key="2">
    <citation type="journal article" date="2022" name="BMC Genomics">
        <title>Comparative genome analysis of mycobacteria focusing on tRNA and non-coding RNA.</title>
        <authorList>
            <person name="Behra P.R.K."/>
            <person name="Pettersson B.M.F."/>
            <person name="Ramesh M."/>
            <person name="Das S."/>
            <person name="Dasgupta S."/>
            <person name="Kirsebom L.A."/>
        </authorList>
    </citation>
    <scope>NUCLEOTIDE SEQUENCE</scope>
    <source>
        <strain evidence="3">DSM 44838</strain>
    </source>
</reference>
<evidence type="ECO:0000259" key="2">
    <source>
        <dbReference type="Pfam" id="PF23189"/>
    </source>
</evidence>
<keyword evidence="3" id="KW-0547">Nucleotide-binding</keyword>
<dbReference type="InterPro" id="IPR051353">
    <property type="entry name" value="Tobamovirus_resist_UPF0261"/>
</dbReference>
<evidence type="ECO:0000313" key="4">
    <source>
        <dbReference type="Proteomes" id="UP001141629"/>
    </source>
</evidence>
<evidence type="ECO:0000259" key="1">
    <source>
        <dbReference type="Pfam" id="PF06792"/>
    </source>
</evidence>
<dbReference type="Pfam" id="PF23189">
    <property type="entry name" value="UPF0261_C"/>
    <property type="match status" value="1"/>
</dbReference>
<accession>A0A9X2YWH5</accession>
<protein>
    <submittedName>
        <fullName evidence="3">Tm-1-like ATP-binding domain-containing protein</fullName>
    </submittedName>
</protein>
<dbReference type="PANTHER" id="PTHR31862">
    <property type="entry name" value="UPF0261 DOMAIN PROTEIN (AFU_ORTHOLOGUE AFUA_1G10120)"/>
    <property type="match status" value="1"/>
</dbReference>
<dbReference type="PANTHER" id="PTHR31862:SF1">
    <property type="entry name" value="UPF0261 DOMAIN PROTEIN (AFU_ORTHOLOGUE AFUA_1G10120)"/>
    <property type="match status" value="1"/>
</dbReference>
<feature type="domain" description="UPF0261" evidence="2">
    <location>
        <begin position="190"/>
        <end position="404"/>
    </location>
</feature>
<dbReference type="NCBIfam" id="NF002674">
    <property type="entry name" value="PRK02399.1-2"/>
    <property type="match status" value="1"/>
</dbReference>
<keyword evidence="3" id="KW-0067">ATP-binding</keyword>
<dbReference type="EMBL" id="JACKVK010000004">
    <property type="protein sequence ID" value="MCV7419995.1"/>
    <property type="molecule type" value="Genomic_DNA"/>
</dbReference>
<dbReference type="AlphaFoldDB" id="A0A9X2YWH5"/>
<dbReference type="Pfam" id="PF06792">
    <property type="entry name" value="UPF0261"/>
    <property type="match status" value="1"/>
</dbReference>
<dbReference type="PIRSF" id="PIRSF033271">
    <property type="entry name" value="UCP033271"/>
    <property type="match status" value="1"/>
</dbReference>
<organism evidence="3 4">
    <name type="scientific">Mycobacterium yunnanensis</name>
    <dbReference type="NCBI Taxonomy" id="368477"/>
    <lineage>
        <taxon>Bacteria</taxon>
        <taxon>Bacillati</taxon>
        <taxon>Actinomycetota</taxon>
        <taxon>Actinomycetes</taxon>
        <taxon>Mycobacteriales</taxon>
        <taxon>Mycobacteriaceae</taxon>
        <taxon>Mycobacterium</taxon>
    </lineage>
</organism>
<reference evidence="3" key="1">
    <citation type="submission" date="2020-07" db="EMBL/GenBank/DDBJ databases">
        <authorList>
            <person name="Pettersson B.M.F."/>
            <person name="Behra P.R.K."/>
            <person name="Ramesh M."/>
            <person name="Das S."/>
            <person name="Dasgupta S."/>
            <person name="Kirsebom L.A."/>
        </authorList>
    </citation>
    <scope>NUCLEOTIDE SEQUENCE</scope>
    <source>
        <strain evidence="3">DSM 44838</strain>
    </source>
</reference>
<dbReference type="InterPro" id="IPR044122">
    <property type="entry name" value="UPF0261_N"/>
</dbReference>
<dbReference type="CDD" id="cd15488">
    <property type="entry name" value="Tm-1-like"/>
    <property type="match status" value="1"/>
</dbReference>